<dbReference type="SUPFAM" id="SSF48371">
    <property type="entry name" value="ARM repeat"/>
    <property type="match status" value="1"/>
</dbReference>
<dbReference type="PANTHER" id="PTHR12697:SF5">
    <property type="entry name" value="DEOXYHYPUSINE HYDROXYLASE"/>
    <property type="match status" value="1"/>
</dbReference>
<dbReference type="PANTHER" id="PTHR12697">
    <property type="entry name" value="PBS LYASE HEAT-LIKE PROTEIN"/>
    <property type="match status" value="1"/>
</dbReference>
<dbReference type="InterPro" id="IPR016024">
    <property type="entry name" value="ARM-type_fold"/>
</dbReference>
<dbReference type="RefSeq" id="WP_133580752.1">
    <property type="nucleotide sequence ID" value="NZ_SNYJ01000009.1"/>
</dbReference>
<comment type="caution">
    <text evidence="1">The sequence shown here is derived from an EMBL/GenBank/DDBJ whole genome shotgun (WGS) entry which is preliminary data.</text>
</comment>
<dbReference type="OrthoDB" id="505313at2"/>
<dbReference type="Pfam" id="PF13646">
    <property type="entry name" value="HEAT_2"/>
    <property type="match status" value="2"/>
</dbReference>
<evidence type="ECO:0000313" key="1">
    <source>
        <dbReference type="EMBL" id="TDQ38698.1"/>
    </source>
</evidence>
<dbReference type="AlphaFoldDB" id="A0A4R6TXS7"/>
<dbReference type="SUPFAM" id="SSF51197">
    <property type="entry name" value="Clavaminate synthase-like"/>
    <property type="match status" value="1"/>
</dbReference>
<dbReference type="Proteomes" id="UP000295632">
    <property type="component" value="Unassembled WGS sequence"/>
</dbReference>
<sequence>MTNAKNLLTDQQMQEFITNGFLILKTDFSEQFHKELLSQLNNVYQEEGNPGNNLLPRVKELQQVFDHPIVSGALTSVLGENYMLHAHRHGHFNNSAVPGKWHKDSYWGYNTIRHHRPWWAMVMYFPQDTPLELGPTGIMPGTQNHETRIFKEDEYEEEAKAFGAAGTFALIHYDIWHRSTANLKGTERYMLKFEFMRTQVPSAPSWAHQNEEWRTPDVSSLFHSHEMMWKDTWHWLRGESNVTSVDISQQALVEELTSEDNYVRTRAADELGRAGEKASQEVIQALAEAVKESYEPVALNAAYSLAKMGASGQQELLNILTNERVKAARHAAYGLQSDASTVLEDVTAALTHDKKEIVAYAAFVLGEQGRKAASASEALINALQHKEPLVRYTIVDALGIIQQPEKDVTAALAKCLKDEDVQVRFSAGLALIKLGPKAADAVPALVEALEDENRYVRAHALEALYYIGTPEAYQVLFHQLRNARWCTSTTPASTF</sequence>
<gene>
    <name evidence="1" type="ORF">EV213_10967</name>
</gene>
<dbReference type="InterPro" id="IPR004155">
    <property type="entry name" value="PBS_lyase_HEAT"/>
</dbReference>
<proteinExistence type="predicted"/>
<organism evidence="1 2">
    <name type="scientific">Aureibacillus halotolerans</name>
    <dbReference type="NCBI Taxonomy" id="1508390"/>
    <lineage>
        <taxon>Bacteria</taxon>
        <taxon>Bacillati</taxon>
        <taxon>Bacillota</taxon>
        <taxon>Bacilli</taxon>
        <taxon>Bacillales</taxon>
        <taxon>Bacillaceae</taxon>
        <taxon>Aureibacillus</taxon>
    </lineage>
</organism>
<dbReference type="Gene3D" id="1.25.10.10">
    <property type="entry name" value="Leucine-rich Repeat Variant"/>
    <property type="match status" value="2"/>
</dbReference>
<name>A0A4R6TXS7_9BACI</name>
<dbReference type="Pfam" id="PF05721">
    <property type="entry name" value="PhyH"/>
    <property type="match status" value="1"/>
</dbReference>
<evidence type="ECO:0000313" key="2">
    <source>
        <dbReference type="Proteomes" id="UP000295632"/>
    </source>
</evidence>
<dbReference type="InterPro" id="IPR011989">
    <property type="entry name" value="ARM-like"/>
</dbReference>
<dbReference type="SMART" id="SM00567">
    <property type="entry name" value="EZ_HEAT"/>
    <property type="match status" value="5"/>
</dbReference>
<dbReference type="Gene3D" id="2.60.120.620">
    <property type="entry name" value="q2cbj1_9rhob like domain"/>
    <property type="match status" value="1"/>
</dbReference>
<keyword evidence="2" id="KW-1185">Reference proteome</keyword>
<accession>A0A4R6TXS7</accession>
<protein>
    <submittedName>
        <fullName evidence="1">HEAT repeat protein</fullName>
    </submittedName>
</protein>
<dbReference type="EMBL" id="SNYJ01000009">
    <property type="protein sequence ID" value="TDQ38698.1"/>
    <property type="molecule type" value="Genomic_DNA"/>
</dbReference>
<dbReference type="GO" id="GO:0016706">
    <property type="term" value="F:2-oxoglutarate-dependent dioxygenase activity"/>
    <property type="evidence" value="ECO:0007669"/>
    <property type="project" value="UniProtKB-ARBA"/>
</dbReference>
<dbReference type="InterPro" id="IPR008775">
    <property type="entry name" value="Phytyl_CoA_dOase-like"/>
</dbReference>
<reference evidence="1 2" key="1">
    <citation type="submission" date="2019-03" db="EMBL/GenBank/DDBJ databases">
        <title>Genomic Encyclopedia of Type Strains, Phase IV (KMG-IV): sequencing the most valuable type-strain genomes for metagenomic binning, comparative biology and taxonomic classification.</title>
        <authorList>
            <person name="Goeker M."/>
        </authorList>
    </citation>
    <scope>NUCLEOTIDE SEQUENCE [LARGE SCALE GENOMIC DNA]</scope>
    <source>
        <strain evidence="1 2">DSM 28697</strain>
    </source>
</reference>